<dbReference type="PIRSF" id="PIRSF017246">
    <property type="entry name" value="TFIID_TAF10"/>
    <property type="match status" value="1"/>
</dbReference>
<sequence length="126" mass="14117">MTEDFGRNTPPCTTNEETKTAGQPLSDFLLQLEDYTPTVPDAISEHYLHTAGFNTTDPRIVRLVSLAAQKFISEVANDALQHCKTRGANQNTKTKGKDRRYTLTMEDLTPAVAEYGIIVKKPHYFV</sequence>
<gene>
    <name evidence="7" type="primary">TAF10</name>
    <name evidence="7" type="ORF">K0M31_016530</name>
</gene>
<keyword evidence="2" id="KW-0805">Transcription regulation</keyword>
<dbReference type="CDD" id="cd07982">
    <property type="entry name" value="HFD_TAF10"/>
    <property type="match status" value="1"/>
</dbReference>
<evidence type="ECO:0000256" key="1">
    <source>
        <dbReference type="ARBA" id="ARBA00004123"/>
    </source>
</evidence>
<evidence type="ECO:0000313" key="7">
    <source>
        <dbReference type="EMBL" id="KAK1117497.1"/>
    </source>
</evidence>
<dbReference type="AlphaFoldDB" id="A0AA40FEH2"/>
<comment type="subcellular location">
    <subcellularLocation>
        <location evidence="1">Nucleus</location>
    </subcellularLocation>
</comment>
<evidence type="ECO:0000256" key="6">
    <source>
        <dbReference type="SAM" id="MobiDB-lite"/>
    </source>
</evidence>
<dbReference type="Pfam" id="PF03540">
    <property type="entry name" value="TAF10"/>
    <property type="match status" value="1"/>
</dbReference>
<dbReference type="GO" id="GO:0006367">
    <property type="term" value="P:transcription initiation at RNA polymerase II promoter"/>
    <property type="evidence" value="ECO:0007669"/>
    <property type="project" value="TreeGrafter"/>
</dbReference>
<feature type="compositionally biased region" description="Polar residues" evidence="6">
    <location>
        <begin position="10"/>
        <end position="20"/>
    </location>
</feature>
<evidence type="ECO:0000313" key="8">
    <source>
        <dbReference type="Proteomes" id="UP001177670"/>
    </source>
</evidence>
<dbReference type="InterPro" id="IPR003923">
    <property type="entry name" value="TAF10"/>
</dbReference>
<dbReference type="PANTHER" id="PTHR21242">
    <property type="entry name" value="TRANSCRIPTION INITIATION FACTOR TFIID SUBUNIT 10"/>
    <property type="match status" value="1"/>
</dbReference>
<name>A0AA40FEH2_9HYME</name>
<keyword evidence="8" id="KW-1185">Reference proteome</keyword>
<accession>A0AA40FEH2</accession>
<comment type="similarity">
    <text evidence="5">Belongs to the TAF10 family.</text>
</comment>
<dbReference type="GO" id="GO:0016251">
    <property type="term" value="F:RNA polymerase II general transcription initiation factor activity"/>
    <property type="evidence" value="ECO:0007669"/>
    <property type="project" value="TreeGrafter"/>
</dbReference>
<dbReference type="GO" id="GO:0000124">
    <property type="term" value="C:SAGA complex"/>
    <property type="evidence" value="ECO:0007669"/>
    <property type="project" value="TreeGrafter"/>
</dbReference>
<feature type="region of interest" description="Disordered" evidence="6">
    <location>
        <begin position="1"/>
        <end position="20"/>
    </location>
</feature>
<protein>
    <submittedName>
        <fullName evidence="7">Transcription initiation factor TFIID subunit 10</fullName>
    </submittedName>
</protein>
<keyword evidence="3" id="KW-0804">Transcription</keyword>
<evidence type="ECO:0000256" key="2">
    <source>
        <dbReference type="ARBA" id="ARBA00023015"/>
    </source>
</evidence>
<dbReference type="PRINTS" id="PR01443">
    <property type="entry name" value="TFIID30KDSUB"/>
</dbReference>
<evidence type="ECO:0000256" key="5">
    <source>
        <dbReference type="ARBA" id="ARBA00025730"/>
    </source>
</evidence>
<dbReference type="EMBL" id="JAHYIQ010000050">
    <property type="protein sequence ID" value="KAK1117497.1"/>
    <property type="molecule type" value="Genomic_DNA"/>
</dbReference>
<keyword evidence="4" id="KW-0539">Nucleus</keyword>
<evidence type="ECO:0000256" key="4">
    <source>
        <dbReference type="ARBA" id="ARBA00023242"/>
    </source>
</evidence>
<evidence type="ECO:0000256" key="3">
    <source>
        <dbReference type="ARBA" id="ARBA00023163"/>
    </source>
</evidence>
<dbReference type="GO" id="GO:0005669">
    <property type="term" value="C:transcription factor TFIID complex"/>
    <property type="evidence" value="ECO:0007669"/>
    <property type="project" value="TreeGrafter"/>
</dbReference>
<comment type="caution">
    <text evidence="7">The sequence shown here is derived from an EMBL/GenBank/DDBJ whole genome shotgun (WGS) entry which is preliminary data.</text>
</comment>
<dbReference type="PANTHER" id="PTHR21242:SF0">
    <property type="entry name" value="TRANSCRIPTION INITIATION FACTOR TFIID SUBUNIT 10"/>
    <property type="match status" value="1"/>
</dbReference>
<reference evidence="7" key="1">
    <citation type="submission" date="2021-10" db="EMBL/GenBank/DDBJ databases">
        <title>Melipona bicolor Genome sequencing and assembly.</title>
        <authorList>
            <person name="Araujo N.S."/>
            <person name="Arias M.C."/>
        </authorList>
    </citation>
    <scope>NUCLEOTIDE SEQUENCE</scope>
    <source>
        <strain evidence="7">USP_2M_L1-L4_2017</strain>
        <tissue evidence="7">Whole body</tissue>
    </source>
</reference>
<dbReference type="GO" id="GO:1990841">
    <property type="term" value="F:promoter-specific chromatin binding"/>
    <property type="evidence" value="ECO:0007669"/>
    <property type="project" value="TreeGrafter"/>
</dbReference>
<organism evidence="7 8">
    <name type="scientific">Melipona bicolor</name>
    <dbReference type="NCBI Taxonomy" id="60889"/>
    <lineage>
        <taxon>Eukaryota</taxon>
        <taxon>Metazoa</taxon>
        <taxon>Ecdysozoa</taxon>
        <taxon>Arthropoda</taxon>
        <taxon>Hexapoda</taxon>
        <taxon>Insecta</taxon>
        <taxon>Pterygota</taxon>
        <taxon>Neoptera</taxon>
        <taxon>Endopterygota</taxon>
        <taxon>Hymenoptera</taxon>
        <taxon>Apocrita</taxon>
        <taxon>Aculeata</taxon>
        <taxon>Apoidea</taxon>
        <taxon>Anthophila</taxon>
        <taxon>Apidae</taxon>
        <taxon>Melipona</taxon>
    </lineage>
</organism>
<proteinExistence type="inferred from homology"/>
<dbReference type="Proteomes" id="UP001177670">
    <property type="component" value="Unassembled WGS sequence"/>
</dbReference>